<evidence type="ECO:0000313" key="1">
    <source>
        <dbReference type="EMBL" id="KAI4378294.1"/>
    </source>
</evidence>
<name>A0ACB9RHG7_9MYRT</name>
<keyword evidence="2" id="KW-1185">Reference proteome</keyword>
<proteinExistence type="predicted"/>
<comment type="caution">
    <text evidence="1">The sequence shown here is derived from an EMBL/GenBank/DDBJ whole genome shotgun (WGS) entry which is preliminary data.</text>
</comment>
<gene>
    <name evidence="1" type="ORF">MLD38_015791</name>
</gene>
<dbReference type="EMBL" id="CM042883">
    <property type="protein sequence ID" value="KAI4378294.1"/>
    <property type="molecule type" value="Genomic_DNA"/>
</dbReference>
<accession>A0ACB9RHG7</accession>
<sequence>MGSPSICGSLRVDINREATFFVDQRIVCPFSSKLSRLFGVMSASDARNREVVFGDFPGGTESFELVSRFCYNHGKVEISPTNLALLHCAARYLEMRHPVLGVDNLVTQTRKALEGMKDWTWPDLMALLKHCQELNLATTLSGSSFLEKCLDSVVTRVSSSGEQSPSPSTSSSDSSGPRLSCETKSNITHTDSLKSSFSQGTWWFEDLLFVDATVLERLVHSMITQKFNHAVIGKFLLYYHKMKTQFVKPHEKFEIVDVVVDLLYILERASVSCKSLFGLLRMASTLGVDGCSRMKLELMIGSQLDQATLDNLLIPSPAGMNQLYDVDLVLRLSTAFLDKAHSRGSITELKKVAALLDSYLVEVAPDPWLRPTKFLALATSLLDSARDSNDNIYQAFSMYMEVHPGLSREDRAKMCGALNYDKKLSDEAYNPKFPSRNPMPAQISPIPVNIKSKTGESEPHRKQAVQHTGEPEMDNEKLQAQLQGMQSRVTELEKACKKMQNQMGKMPKARAGSSCNRQRSRCTDKELVDEVVM</sequence>
<protein>
    <submittedName>
        <fullName evidence="1">Uncharacterized protein</fullName>
    </submittedName>
</protein>
<organism evidence="1 2">
    <name type="scientific">Melastoma candidum</name>
    <dbReference type="NCBI Taxonomy" id="119954"/>
    <lineage>
        <taxon>Eukaryota</taxon>
        <taxon>Viridiplantae</taxon>
        <taxon>Streptophyta</taxon>
        <taxon>Embryophyta</taxon>
        <taxon>Tracheophyta</taxon>
        <taxon>Spermatophyta</taxon>
        <taxon>Magnoliopsida</taxon>
        <taxon>eudicotyledons</taxon>
        <taxon>Gunneridae</taxon>
        <taxon>Pentapetalae</taxon>
        <taxon>rosids</taxon>
        <taxon>malvids</taxon>
        <taxon>Myrtales</taxon>
        <taxon>Melastomataceae</taxon>
        <taxon>Melastomatoideae</taxon>
        <taxon>Melastomateae</taxon>
        <taxon>Melastoma</taxon>
    </lineage>
</organism>
<dbReference type="Proteomes" id="UP001057402">
    <property type="component" value="Chromosome 4"/>
</dbReference>
<evidence type="ECO:0000313" key="2">
    <source>
        <dbReference type="Proteomes" id="UP001057402"/>
    </source>
</evidence>
<reference evidence="2" key="1">
    <citation type="journal article" date="2023" name="Front. Plant Sci.">
        <title>Chromosomal-level genome assembly of Melastoma candidum provides insights into trichome evolution.</title>
        <authorList>
            <person name="Zhong Y."/>
            <person name="Wu W."/>
            <person name="Sun C."/>
            <person name="Zou P."/>
            <person name="Liu Y."/>
            <person name="Dai S."/>
            <person name="Zhou R."/>
        </authorList>
    </citation>
    <scope>NUCLEOTIDE SEQUENCE [LARGE SCALE GENOMIC DNA]</scope>
</reference>